<feature type="compositionally biased region" description="Pro residues" evidence="1">
    <location>
        <begin position="54"/>
        <end position="79"/>
    </location>
</feature>
<comment type="caution">
    <text evidence="3">The sequence shown here is derived from an EMBL/GenBank/DDBJ whole genome shotgun (WGS) entry which is preliminary data.</text>
</comment>
<accession>A0A848G821</accession>
<feature type="compositionally biased region" description="Basic and acidic residues" evidence="1">
    <location>
        <begin position="102"/>
        <end position="197"/>
    </location>
</feature>
<dbReference type="RefSeq" id="WP_169146086.1">
    <property type="nucleotide sequence ID" value="NZ_JABBGA010000008.1"/>
</dbReference>
<evidence type="ECO:0000313" key="3">
    <source>
        <dbReference type="EMBL" id="NML26553.1"/>
    </source>
</evidence>
<evidence type="ECO:0000313" key="4">
    <source>
        <dbReference type="Proteomes" id="UP000580043"/>
    </source>
</evidence>
<dbReference type="EMBL" id="JABBGA010000008">
    <property type="protein sequence ID" value="NML26553.1"/>
    <property type="molecule type" value="Genomic_DNA"/>
</dbReference>
<dbReference type="Proteomes" id="UP000580043">
    <property type="component" value="Unassembled WGS sequence"/>
</dbReference>
<keyword evidence="2" id="KW-0472">Membrane</keyword>
<name>A0A848G821_9RHOO</name>
<dbReference type="AlphaFoldDB" id="A0A848G821"/>
<keyword evidence="2" id="KW-1133">Transmembrane helix</keyword>
<organism evidence="3 4">
    <name type="scientific">Zoogloea dura</name>
    <dbReference type="NCBI Taxonomy" id="2728840"/>
    <lineage>
        <taxon>Bacteria</taxon>
        <taxon>Pseudomonadati</taxon>
        <taxon>Pseudomonadota</taxon>
        <taxon>Betaproteobacteria</taxon>
        <taxon>Rhodocyclales</taxon>
        <taxon>Zoogloeaceae</taxon>
        <taxon>Zoogloea</taxon>
    </lineage>
</organism>
<dbReference type="PRINTS" id="PR01217">
    <property type="entry name" value="PRICHEXTENSN"/>
</dbReference>
<dbReference type="Pfam" id="PF13103">
    <property type="entry name" value="TonB_2"/>
    <property type="match status" value="1"/>
</dbReference>
<dbReference type="SUPFAM" id="SSF74653">
    <property type="entry name" value="TolA/TonB C-terminal domain"/>
    <property type="match status" value="1"/>
</dbReference>
<feature type="region of interest" description="Disordered" evidence="1">
    <location>
        <begin position="54"/>
        <end position="197"/>
    </location>
</feature>
<keyword evidence="2" id="KW-0812">Transmembrane</keyword>
<dbReference type="Gene3D" id="3.30.1150.10">
    <property type="match status" value="1"/>
</dbReference>
<reference evidence="3 4" key="1">
    <citation type="submission" date="2020-04" db="EMBL/GenBank/DDBJ databases">
        <title>Zoogloea sp. G-4-1-14 isolated from soil.</title>
        <authorList>
            <person name="Dahal R.H."/>
        </authorList>
    </citation>
    <scope>NUCLEOTIDE SEQUENCE [LARGE SCALE GENOMIC DNA]</scope>
    <source>
        <strain evidence="3 4">G-4-1-14</strain>
    </source>
</reference>
<proteinExistence type="predicted"/>
<feature type="transmembrane region" description="Helical" evidence="2">
    <location>
        <begin position="13"/>
        <end position="34"/>
    </location>
</feature>
<keyword evidence="4" id="KW-1185">Reference proteome</keyword>
<protein>
    <submittedName>
        <fullName evidence="3">TonB C-terminal domain-containing protein</fullName>
    </submittedName>
</protein>
<evidence type="ECO:0000256" key="1">
    <source>
        <dbReference type="SAM" id="MobiDB-lite"/>
    </source>
</evidence>
<gene>
    <name evidence="3" type="ORF">HHL15_12430</name>
</gene>
<evidence type="ECO:0000256" key="2">
    <source>
        <dbReference type="SAM" id="Phobius"/>
    </source>
</evidence>
<sequence>MNPALPGNDRGKWSSLGLAALVHILLGLFLFYGVRWQNRLPDPVEVELVSGNPLPPAPTLPPPEPVADARPTPPPPPPPEPEDEPDPEPPPRRQPDIAIKAPEPKKPPPKPVKEVVKPVEKPPVKPPEPKPKPRPEPKPEPKPDPKPTPKPQPKPEPKARPEPAKPEKSAEKPVKPVDKPARTDKNAKADAEKARELEDKRMRELMARDSENVSQSKQLQEELARVAGAKATAARNKAQDAYVEKIRAKVKGNIILPPGINGDPFAIFYVDQLPDGSVIEVRLKRSTGNAQLDGAIERAIQKSSPLPKPDKAELFNRTLELKFYPLRD</sequence>